<evidence type="ECO:0000313" key="2">
    <source>
        <dbReference type="Proteomes" id="UP000305417"/>
    </source>
</evidence>
<keyword evidence="2" id="KW-1185">Reference proteome</keyword>
<reference evidence="1 2" key="1">
    <citation type="submission" date="2019-05" db="EMBL/GenBank/DDBJ databases">
        <title>Arcobacter cibarius and Arcobacter thereius providing challenges in identification an antibiotic susceptibility and Quinolone resistance.</title>
        <authorList>
            <person name="Busch A."/>
            <person name="Hanel I."/>
            <person name="Hotzel H."/>
            <person name="Tomaso H."/>
        </authorList>
    </citation>
    <scope>NUCLEOTIDE SEQUENCE [LARGE SCALE GENOMIC DNA]</scope>
    <source>
        <strain evidence="1 2">16CS0831-2</strain>
    </source>
</reference>
<protein>
    <submittedName>
        <fullName evidence="1">Uncharacterized protein</fullName>
    </submittedName>
</protein>
<gene>
    <name evidence="1" type="ORF">FE247_07995</name>
</gene>
<organism evidence="1 2">
    <name type="scientific">Aliarcobacter cibarius</name>
    <dbReference type="NCBI Taxonomy" id="255507"/>
    <lineage>
        <taxon>Bacteria</taxon>
        <taxon>Pseudomonadati</taxon>
        <taxon>Campylobacterota</taxon>
        <taxon>Epsilonproteobacteria</taxon>
        <taxon>Campylobacterales</taxon>
        <taxon>Arcobacteraceae</taxon>
        <taxon>Aliarcobacter</taxon>
    </lineage>
</organism>
<accession>A0ABY2V362</accession>
<dbReference type="Proteomes" id="UP000305417">
    <property type="component" value="Unassembled WGS sequence"/>
</dbReference>
<dbReference type="EMBL" id="VBUC01000019">
    <property type="protein sequence ID" value="TLS97778.1"/>
    <property type="molecule type" value="Genomic_DNA"/>
</dbReference>
<sequence length="70" mass="8262">MVNKDVTFHINNLAYTITVDEELEKELCKYLSLSKNNDTKELLIAYLNLSQEFRMFKKNIEKITEKLSGF</sequence>
<name>A0ABY2V362_9BACT</name>
<proteinExistence type="predicted"/>
<evidence type="ECO:0000313" key="1">
    <source>
        <dbReference type="EMBL" id="TLS97778.1"/>
    </source>
</evidence>
<comment type="caution">
    <text evidence="1">The sequence shown here is derived from an EMBL/GenBank/DDBJ whole genome shotgun (WGS) entry which is preliminary data.</text>
</comment>